<evidence type="ECO:0000256" key="2">
    <source>
        <dbReference type="ARBA" id="ARBA00022801"/>
    </source>
</evidence>
<dbReference type="InterPro" id="IPR036691">
    <property type="entry name" value="Endo/exonu/phosph_ase_sf"/>
</dbReference>
<reference evidence="6 7" key="1">
    <citation type="journal article" date="2007" name="Science">
        <title>The Chlamydomonas genome reveals the evolution of key animal and plant functions.</title>
        <authorList>
            <person name="Merchant S.S."/>
            <person name="Prochnik S.E."/>
            <person name="Vallon O."/>
            <person name="Harris E.H."/>
            <person name="Karpowicz S.J."/>
            <person name="Witman G.B."/>
            <person name="Terry A."/>
            <person name="Salamov A."/>
            <person name="Fritz-Laylin L.K."/>
            <person name="Marechal-Drouard L."/>
            <person name="Marshall W.F."/>
            <person name="Qu L.H."/>
            <person name="Nelson D.R."/>
            <person name="Sanderfoot A.A."/>
            <person name="Spalding M.H."/>
            <person name="Kapitonov V.V."/>
            <person name="Ren Q."/>
            <person name="Ferris P."/>
            <person name="Lindquist E."/>
            <person name="Shapiro H."/>
            <person name="Lucas S.M."/>
            <person name="Grimwood J."/>
            <person name="Schmutz J."/>
            <person name="Cardol P."/>
            <person name="Cerutti H."/>
            <person name="Chanfreau G."/>
            <person name="Chen C.L."/>
            <person name="Cognat V."/>
            <person name="Croft M.T."/>
            <person name="Dent R."/>
            <person name="Dutcher S."/>
            <person name="Fernandez E."/>
            <person name="Fukuzawa H."/>
            <person name="Gonzalez-Ballester D."/>
            <person name="Gonzalez-Halphen D."/>
            <person name="Hallmann A."/>
            <person name="Hanikenne M."/>
            <person name="Hippler M."/>
            <person name="Inwood W."/>
            <person name="Jabbari K."/>
            <person name="Kalanon M."/>
            <person name="Kuras R."/>
            <person name="Lefebvre P.A."/>
            <person name="Lemaire S.D."/>
            <person name="Lobanov A.V."/>
            <person name="Lohr M."/>
            <person name="Manuell A."/>
            <person name="Meier I."/>
            <person name="Mets L."/>
            <person name="Mittag M."/>
            <person name="Mittelmeier T."/>
            <person name="Moroney J.V."/>
            <person name="Moseley J."/>
            <person name="Napoli C."/>
            <person name="Nedelcu A.M."/>
            <person name="Niyogi K."/>
            <person name="Novoselov S.V."/>
            <person name="Paulsen I.T."/>
            <person name="Pazour G."/>
            <person name="Purton S."/>
            <person name="Ral J.P."/>
            <person name="Riano-Pachon D.M."/>
            <person name="Riekhof W."/>
            <person name="Rymarquis L."/>
            <person name="Schroda M."/>
            <person name="Stern D."/>
            <person name="Umen J."/>
            <person name="Willows R."/>
            <person name="Wilson N."/>
            <person name="Zimmer S.L."/>
            <person name="Allmer J."/>
            <person name="Balk J."/>
            <person name="Bisova K."/>
            <person name="Chen C.J."/>
            <person name="Elias M."/>
            <person name="Gendler K."/>
            <person name="Hauser C."/>
            <person name="Lamb M.R."/>
            <person name="Ledford H."/>
            <person name="Long J.C."/>
            <person name="Minagawa J."/>
            <person name="Page M.D."/>
            <person name="Pan J."/>
            <person name="Pootakham W."/>
            <person name="Roje S."/>
            <person name="Rose A."/>
            <person name="Stahlberg E."/>
            <person name="Terauchi A.M."/>
            <person name="Yang P."/>
            <person name="Ball S."/>
            <person name="Bowler C."/>
            <person name="Dieckmann C.L."/>
            <person name="Gladyshev V.N."/>
            <person name="Green P."/>
            <person name="Jorgensen R."/>
            <person name="Mayfield S."/>
            <person name="Mueller-Roeber B."/>
            <person name="Rajamani S."/>
            <person name="Sayre R.T."/>
            <person name="Brokstein P."/>
            <person name="Dubchak I."/>
            <person name="Goodstein D."/>
            <person name="Hornick L."/>
            <person name="Huang Y.W."/>
            <person name="Jhaveri J."/>
            <person name="Luo Y."/>
            <person name="Martinez D."/>
            <person name="Ngau W.C."/>
            <person name="Otillar B."/>
            <person name="Poliakov A."/>
            <person name="Porter A."/>
            <person name="Szajkowski L."/>
            <person name="Werner G."/>
            <person name="Zhou K."/>
            <person name="Grigoriev I.V."/>
            <person name="Rokhsar D.S."/>
            <person name="Grossman A.R."/>
        </authorList>
    </citation>
    <scope>NUCLEOTIDE SEQUENCE [LARGE SCALE GENOMIC DNA]</scope>
    <source>
        <strain evidence="7">CC-503</strain>
    </source>
</reference>
<dbReference type="Proteomes" id="UP000006906">
    <property type="component" value="Chromosome 10"/>
</dbReference>
<dbReference type="Gramene" id="PNW77722">
    <property type="protein sequence ID" value="PNW77722"/>
    <property type="gene ID" value="CHLRE_10g448950v5"/>
</dbReference>
<evidence type="ECO:0000313" key="7">
    <source>
        <dbReference type="Proteomes" id="UP000006906"/>
    </source>
</evidence>
<dbReference type="GO" id="GO:0006139">
    <property type="term" value="P:nucleobase-containing compound metabolic process"/>
    <property type="evidence" value="ECO:0007669"/>
    <property type="project" value="UniProtKB-ARBA"/>
</dbReference>
<feature type="compositionally biased region" description="Gly residues" evidence="4">
    <location>
        <begin position="231"/>
        <end position="257"/>
    </location>
</feature>
<dbReference type="OMA" id="RWRMLTE"/>
<feature type="domain" description="Endonuclease/exonuclease/phosphatase" evidence="5">
    <location>
        <begin position="48"/>
        <end position="423"/>
    </location>
</feature>
<sequence length="450" mass="47649">MASTGGPSEARPGASAAVSTSCITSKIKRTPVILNPPRQPPGAHFRVLQWNVLADGLAQNGDFCRVHPDHLKWEYRKPLLIQEIMEANADIICLQELNHFEDLSQVLKELGYEGAFREKHASPALKYEFPPDGMAVFYRSGRFTCSAGAVEGRSFQDDSTGREQSQGYLQILLHDLVVGRDLLVVTTHLKAKDGAECEDMRYQQAKQLLRNVSGTLERLEKAAQEASVAAGGNGGAGSAAHAGGNGGSGSSKAGGNGSASNGAGRNGSGSGHHAAGGAAVAAEHRVPVVVTGDFNTLPGSKTCTAFREHPLGLMSLWEQRPIDATLSSGSDMDVPPPPLPTPAAAGSNGSNGAAAAAAAGAGPSRSSEFSTWKFRVKGESKRISDYIYFSGGGPLRPLQRWRMLTEEEIGPTALPSPAYASDHVSLCCEFEWDVDADLEWAPRSQEQDWG</sequence>
<evidence type="ECO:0000256" key="1">
    <source>
        <dbReference type="ARBA" id="ARBA00010774"/>
    </source>
</evidence>
<dbReference type="InterPro" id="IPR005135">
    <property type="entry name" value="Endo/exonuclease/phosphatase"/>
</dbReference>
<dbReference type="InterPro" id="IPR050410">
    <property type="entry name" value="CCR4/nocturin_mRNA_transcr"/>
</dbReference>
<dbReference type="PaxDb" id="3055-EDP07811"/>
<dbReference type="AlphaFoldDB" id="A0A2K3DB15"/>
<dbReference type="Gene3D" id="3.60.10.10">
    <property type="entry name" value="Endonuclease/exonuclease/phosphatase"/>
    <property type="match status" value="1"/>
</dbReference>
<dbReference type="EMBL" id="CM008971">
    <property type="protein sequence ID" value="PNW77722.1"/>
    <property type="molecule type" value="Genomic_DNA"/>
</dbReference>
<evidence type="ECO:0000256" key="3">
    <source>
        <dbReference type="SAM" id="Coils"/>
    </source>
</evidence>
<dbReference type="Pfam" id="PF03372">
    <property type="entry name" value="Exo_endo_phos"/>
    <property type="match status" value="1"/>
</dbReference>
<dbReference type="PANTHER" id="PTHR12121">
    <property type="entry name" value="CARBON CATABOLITE REPRESSOR PROTEIN 4"/>
    <property type="match status" value="1"/>
</dbReference>
<dbReference type="SUPFAM" id="SSF56219">
    <property type="entry name" value="DNase I-like"/>
    <property type="match status" value="1"/>
</dbReference>
<dbReference type="OrthoDB" id="2866996at2759"/>
<keyword evidence="2" id="KW-0378">Hydrolase</keyword>
<feature type="region of interest" description="Disordered" evidence="4">
    <location>
        <begin position="325"/>
        <end position="366"/>
    </location>
</feature>
<organism evidence="6 7">
    <name type="scientific">Chlamydomonas reinhardtii</name>
    <name type="common">Chlamydomonas smithii</name>
    <dbReference type="NCBI Taxonomy" id="3055"/>
    <lineage>
        <taxon>Eukaryota</taxon>
        <taxon>Viridiplantae</taxon>
        <taxon>Chlorophyta</taxon>
        <taxon>core chlorophytes</taxon>
        <taxon>Chlorophyceae</taxon>
        <taxon>CS clade</taxon>
        <taxon>Chlamydomonadales</taxon>
        <taxon>Chlamydomonadaceae</taxon>
        <taxon>Chlamydomonas</taxon>
    </lineage>
</organism>
<keyword evidence="7" id="KW-1185">Reference proteome</keyword>
<dbReference type="PANTHER" id="PTHR12121:SF45">
    <property type="entry name" value="NOCTURNIN"/>
    <property type="match status" value="1"/>
</dbReference>
<dbReference type="InParanoid" id="A0A2K3DB15"/>
<evidence type="ECO:0000313" key="6">
    <source>
        <dbReference type="EMBL" id="PNW77722.1"/>
    </source>
</evidence>
<keyword evidence="3" id="KW-0175">Coiled coil</keyword>
<accession>A0A2K3DB15</accession>
<feature type="coiled-coil region" evidence="3">
    <location>
        <begin position="202"/>
        <end position="229"/>
    </location>
</feature>
<dbReference type="GeneID" id="5724042"/>
<gene>
    <name evidence="6" type="ORF">CHLRE_10g448950v5</name>
</gene>
<feature type="region of interest" description="Disordered" evidence="4">
    <location>
        <begin position="229"/>
        <end position="279"/>
    </location>
</feature>
<protein>
    <recommendedName>
        <fullName evidence="5">Endonuclease/exonuclease/phosphatase domain-containing protein</fullName>
    </recommendedName>
</protein>
<dbReference type="STRING" id="3055.A0A2K3DB15"/>
<dbReference type="RefSeq" id="XP_042920327.1">
    <property type="nucleotide sequence ID" value="XM_043066930.1"/>
</dbReference>
<dbReference type="GO" id="GO:0000175">
    <property type="term" value="F:3'-5'-RNA exonuclease activity"/>
    <property type="evidence" value="ECO:0000318"/>
    <property type="project" value="GO_Central"/>
</dbReference>
<evidence type="ECO:0000256" key="4">
    <source>
        <dbReference type="SAM" id="MobiDB-lite"/>
    </source>
</evidence>
<evidence type="ECO:0000259" key="5">
    <source>
        <dbReference type="Pfam" id="PF03372"/>
    </source>
</evidence>
<dbReference type="ExpressionAtlas" id="A0A2K3DB15">
    <property type="expression patterns" value="baseline"/>
</dbReference>
<proteinExistence type="inferred from homology"/>
<comment type="similarity">
    <text evidence="1">Belongs to the CCR4/nocturin family.</text>
</comment>
<dbReference type="KEGG" id="cre:CHLRE_10g448950v5"/>
<feature type="compositionally biased region" description="Low complexity" evidence="4">
    <location>
        <begin position="342"/>
        <end position="362"/>
    </location>
</feature>
<name>A0A2K3DB15_CHLRE</name>